<feature type="transmembrane region" description="Helical" evidence="1">
    <location>
        <begin position="292"/>
        <end position="314"/>
    </location>
</feature>
<comment type="caution">
    <text evidence="2">The sequence shown here is derived from an EMBL/GenBank/DDBJ whole genome shotgun (WGS) entry which is preliminary data.</text>
</comment>
<keyword evidence="1" id="KW-1133">Transmembrane helix</keyword>
<evidence type="ECO:0000256" key="1">
    <source>
        <dbReference type="SAM" id="Phobius"/>
    </source>
</evidence>
<dbReference type="RefSeq" id="WP_271187615.1">
    <property type="nucleotide sequence ID" value="NZ_BSFE01000009.1"/>
</dbReference>
<feature type="transmembrane region" description="Helical" evidence="1">
    <location>
        <begin position="233"/>
        <end position="251"/>
    </location>
</feature>
<evidence type="ECO:0000313" key="3">
    <source>
        <dbReference type="Proteomes" id="UP001143486"/>
    </source>
</evidence>
<protein>
    <submittedName>
        <fullName evidence="2">Membrane protein</fullName>
    </submittedName>
</protein>
<dbReference type="PANTHER" id="PTHR34289">
    <property type="entry name" value="PROTEIN, PUTATIVE (DUF819)-RELATED"/>
    <property type="match status" value="1"/>
</dbReference>
<dbReference type="Proteomes" id="UP001143486">
    <property type="component" value="Unassembled WGS sequence"/>
</dbReference>
<organism evidence="2 3">
    <name type="scientific">Maricaulis virginensis</name>
    <dbReference type="NCBI Taxonomy" id="144022"/>
    <lineage>
        <taxon>Bacteria</taxon>
        <taxon>Pseudomonadati</taxon>
        <taxon>Pseudomonadota</taxon>
        <taxon>Alphaproteobacteria</taxon>
        <taxon>Maricaulales</taxon>
        <taxon>Maricaulaceae</taxon>
        <taxon>Maricaulis</taxon>
    </lineage>
</organism>
<gene>
    <name evidence="2" type="ORF">GCM10017621_27700</name>
</gene>
<dbReference type="InterPro" id="IPR008537">
    <property type="entry name" value="DUF819"/>
</dbReference>
<keyword evidence="1" id="KW-0812">Transmembrane</keyword>
<evidence type="ECO:0000313" key="2">
    <source>
        <dbReference type="EMBL" id="GLK53262.1"/>
    </source>
</evidence>
<feature type="transmembrane region" description="Helical" evidence="1">
    <location>
        <begin position="90"/>
        <end position="112"/>
    </location>
</feature>
<feature type="transmembrane region" description="Helical" evidence="1">
    <location>
        <begin position="119"/>
        <end position="140"/>
    </location>
</feature>
<dbReference type="Pfam" id="PF05684">
    <property type="entry name" value="DUF819"/>
    <property type="match status" value="1"/>
</dbReference>
<feature type="transmembrane region" description="Helical" evidence="1">
    <location>
        <begin position="206"/>
        <end position="227"/>
    </location>
</feature>
<keyword evidence="3" id="KW-1185">Reference proteome</keyword>
<dbReference type="PANTHER" id="PTHR34289:SF8">
    <property type="entry name" value="DUF819 DOMAIN-CONTAINING PROTEIN"/>
    <property type="match status" value="1"/>
</dbReference>
<feature type="transmembrane region" description="Helical" evidence="1">
    <location>
        <begin position="58"/>
        <end position="78"/>
    </location>
</feature>
<accession>A0A9W6MPK5</accession>
<keyword evidence="1" id="KW-0472">Membrane</keyword>
<feature type="transmembrane region" description="Helical" evidence="1">
    <location>
        <begin position="263"/>
        <end position="280"/>
    </location>
</feature>
<feature type="transmembrane region" description="Helical" evidence="1">
    <location>
        <begin position="348"/>
        <end position="373"/>
    </location>
</feature>
<feature type="transmembrane region" description="Helical" evidence="1">
    <location>
        <begin position="33"/>
        <end position="51"/>
    </location>
</feature>
<name>A0A9W6MPK5_9PROT</name>
<reference evidence="2" key="2">
    <citation type="submission" date="2023-01" db="EMBL/GenBank/DDBJ databases">
        <authorList>
            <person name="Sun Q."/>
            <person name="Evtushenko L."/>
        </authorList>
    </citation>
    <scope>NUCLEOTIDE SEQUENCE</scope>
    <source>
        <strain evidence="2">VKM B-1513</strain>
    </source>
</reference>
<feature type="transmembrane region" description="Helical" evidence="1">
    <location>
        <begin position="160"/>
        <end position="178"/>
    </location>
</feature>
<sequence length="378" mass="38837">MIAPDNIFGLLAALLAICALAAGLEQTRWGKRLSGAGIILLTALAAAQFGVLPRSAPLYGAIWTYLVPLAIALFLLKADLVKVFSEGGRVLVAFLVGMAGTVFGAWLATLLVDLGDSEAAIAAVFTATYTGGSLNFVAVAEAVGFDDSSQLSAALAIDNILGVGFIILLNLAAGWSLLQRRYGWRMEAVLHAGPQDAAGAGSGGSLFGLTLALALAAGAVAVSAIVADAVGIPDYRLLVITVLVTAVATAGRRYLSRLSGEDMLAMMFMYLFFAVIGAGADVMEMLSAAPGMFVMVGCIFVSHLVFMLVAGHLLRLNYAELVTASLACIAGPPIAAAIAILFKWRNLVAPGILTGILGYVLGNFVGIGIFALLGGSTP</sequence>
<reference evidence="2" key="1">
    <citation type="journal article" date="2014" name="Int. J. Syst. Evol. Microbiol.">
        <title>Complete genome sequence of Corynebacterium casei LMG S-19264T (=DSM 44701T), isolated from a smear-ripened cheese.</title>
        <authorList>
            <consortium name="US DOE Joint Genome Institute (JGI-PGF)"/>
            <person name="Walter F."/>
            <person name="Albersmeier A."/>
            <person name="Kalinowski J."/>
            <person name="Ruckert C."/>
        </authorList>
    </citation>
    <scope>NUCLEOTIDE SEQUENCE</scope>
    <source>
        <strain evidence="2">VKM B-1513</strain>
    </source>
</reference>
<dbReference type="AlphaFoldDB" id="A0A9W6MPK5"/>
<proteinExistence type="predicted"/>
<feature type="transmembrane region" description="Helical" evidence="1">
    <location>
        <begin position="321"/>
        <end position="342"/>
    </location>
</feature>
<dbReference type="EMBL" id="BSFE01000009">
    <property type="protein sequence ID" value="GLK53262.1"/>
    <property type="molecule type" value="Genomic_DNA"/>
</dbReference>